<dbReference type="PANTHER" id="PTHR23501">
    <property type="entry name" value="MAJOR FACILITATOR SUPERFAMILY"/>
    <property type="match status" value="1"/>
</dbReference>
<dbReference type="PROSITE" id="PS50850">
    <property type="entry name" value="MFS"/>
    <property type="match status" value="1"/>
</dbReference>
<dbReference type="InterPro" id="IPR020846">
    <property type="entry name" value="MFS_dom"/>
</dbReference>
<dbReference type="Proteomes" id="UP000799324">
    <property type="component" value="Unassembled WGS sequence"/>
</dbReference>
<feature type="transmembrane region" description="Helical" evidence="13">
    <location>
        <begin position="336"/>
        <end position="352"/>
    </location>
</feature>
<feature type="transmembrane region" description="Helical" evidence="13">
    <location>
        <begin position="364"/>
        <end position="385"/>
    </location>
</feature>
<evidence type="ECO:0000259" key="14">
    <source>
        <dbReference type="PROSITE" id="PS50850"/>
    </source>
</evidence>
<evidence type="ECO:0000313" key="15">
    <source>
        <dbReference type="EMBL" id="KAF2661090.1"/>
    </source>
</evidence>
<evidence type="ECO:0000256" key="6">
    <source>
        <dbReference type="ARBA" id="ARBA00022692"/>
    </source>
</evidence>
<keyword evidence="4" id="KW-1003">Cell membrane</keyword>
<dbReference type="Gene3D" id="1.20.1720.10">
    <property type="entry name" value="Multidrug resistance protein D"/>
    <property type="match status" value="1"/>
</dbReference>
<keyword evidence="7 13" id="KW-1133">Transmembrane helix</keyword>
<name>A0A6A6TMQ2_9PLEO</name>
<comment type="subcellular location">
    <subcellularLocation>
        <location evidence="2">Cell membrane</location>
        <topology evidence="2">Multi-pass membrane protein</topology>
    </subcellularLocation>
    <subcellularLocation>
        <location evidence="1">Vacuole membrane</location>
        <topology evidence="1">Multi-pass membrane protein</topology>
    </subcellularLocation>
</comment>
<keyword evidence="5" id="KW-0926">Vacuole</keyword>
<evidence type="ECO:0000256" key="3">
    <source>
        <dbReference type="ARBA" id="ARBA00007520"/>
    </source>
</evidence>
<feature type="transmembrane region" description="Helical" evidence="13">
    <location>
        <begin position="230"/>
        <end position="249"/>
    </location>
</feature>
<dbReference type="OrthoDB" id="10021397at2759"/>
<feature type="region of interest" description="Disordered" evidence="12">
    <location>
        <begin position="501"/>
        <end position="533"/>
    </location>
</feature>
<evidence type="ECO:0000256" key="4">
    <source>
        <dbReference type="ARBA" id="ARBA00022475"/>
    </source>
</evidence>
<feature type="transmembrane region" description="Helical" evidence="13">
    <location>
        <begin position="306"/>
        <end position="327"/>
    </location>
</feature>
<sequence>MSASTTALTMFALYMATFLAALDMTIVTTALPTITLALHGRSSDYSWLGSSYLLGAAAATPIWGGLSDIFGRKPILLITNIVFFVGSLICGLSVSMGMLIAGRAIQGIGGGGLTVMSQICIGHLFSMRRRALFFGIMNLVWAFACAIGPVLGGLFTSRASWRWCFFINLPCDGVAFIAIVLFVRIESPKTSFGKGLQAIDWMGSIAVVGGTVMLLLGLNFGRVSLPWNSTTVIALVTLGTLLLALFLVIEAWIPRRPIIPVRMVHSVSNIACLGTCFFQSLVFISATYFLPIYFQNVLLVSPLLSGVYLLPFVVTLSFAAAASGVIIRKTGIYRPLIWFGMAVLTLGFGLFIDLKSYTSWSRIIIFQILAGIGTGPNFQAPLIALQNRTRPQDMAAVTGGFLFVRNLATSMSVVFGGAIFDNQLARLVSETPELSAAISQSVGASLTAANGGVMAAMPPSQRSALQGAYTASLRDMWIFYTGAAGLGTVLSLLIKQKALSDEHQPSQQGLDSNEDDSGTKHQETTENNAKEEV</sequence>
<feature type="domain" description="Major facilitator superfamily (MFS) profile" evidence="14">
    <location>
        <begin position="9"/>
        <end position="499"/>
    </location>
</feature>
<dbReference type="CDD" id="cd17502">
    <property type="entry name" value="MFS_Azr1_MDR_like"/>
    <property type="match status" value="1"/>
</dbReference>
<protein>
    <recommendedName>
        <fullName evidence="10">Efflux pump dotC</fullName>
    </recommendedName>
    <alternativeName>
        <fullName evidence="11">Dothistromin biosynthesis protein C</fullName>
    </alternativeName>
</protein>
<dbReference type="GO" id="GO:0022857">
    <property type="term" value="F:transmembrane transporter activity"/>
    <property type="evidence" value="ECO:0007669"/>
    <property type="project" value="InterPro"/>
</dbReference>
<feature type="transmembrane region" description="Helical" evidence="13">
    <location>
        <begin position="107"/>
        <end position="125"/>
    </location>
</feature>
<evidence type="ECO:0000256" key="1">
    <source>
        <dbReference type="ARBA" id="ARBA00004128"/>
    </source>
</evidence>
<evidence type="ECO:0000256" key="13">
    <source>
        <dbReference type="SAM" id="Phobius"/>
    </source>
</evidence>
<dbReference type="InterPro" id="IPR011701">
    <property type="entry name" value="MFS"/>
</dbReference>
<dbReference type="GO" id="GO:0005886">
    <property type="term" value="C:plasma membrane"/>
    <property type="evidence" value="ECO:0007669"/>
    <property type="project" value="UniProtKB-SubCell"/>
</dbReference>
<evidence type="ECO:0000256" key="8">
    <source>
        <dbReference type="ARBA" id="ARBA00023136"/>
    </source>
</evidence>
<reference evidence="15" key="1">
    <citation type="journal article" date="2020" name="Stud. Mycol.">
        <title>101 Dothideomycetes genomes: a test case for predicting lifestyles and emergence of pathogens.</title>
        <authorList>
            <person name="Haridas S."/>
            <person name="Albert R."/>
            <person name="Binder M."/>
            <person name="Bloem J."/>
            <person name="Labutti K."/>
            <person name="Salamov A."/>
            <person name="Andreopoulos B."/>
            <person name="Baker S."/>
            <person name="Barry K."/>
            <person name="Bills G."/>
            <person name="Bluhm B."/>
            <person name="Cannon C."/>
            <person name="Castanera R."/>
            <person name="Culley D."/>
            <person name="Daum C."/>
            <person name="Ezra D."/>
            <person name="Gonzalez J."/>
            <person name="Henrissat B."/>
            <person name="Kuo A."/>
            <person name="Liang C."/>
            <person name="Lipzen A."/>
            <person name="Lutzoni F."/>
            <person name="Magnuson J."/>
            <person name="Mondo S."/>
            <person name="Nolan M."/>
            <person name="Ohm R."/>
            <person name="Pangilinan J."/>
            <person name="Park H.-J."/>
            <person name="Ramirez L."/>
            <person name="Alfaro M."/>
            <person name="Sun H."/>
            <person name="Tritt A."/>
            <person name="Yoshinaga Y."/>
            <person name="Zwiers L.-H."/>
            <person name="Turgeon B."/>
            <person name="Goodwin S."/>
            <person name="Spatafora J."/>
            <person name="Crous P."/>
            <person name="Grigoriev I."/>
        </authorList>
    </citation>
    <scope>NUCLEOTIDE SEQUENCE</scope>
    <source>
        <strain evidence="15">CBS 122681</strain>
    </source>
</reference>
<dbReference type="FunFam" id="1.20.1720.10:FF:000014">
    <property type="entry name" value="MFS drug transporter, putative"/>
    <property type="match status" value="1"/>
</dbReference>
<evidence type="ECO:0000256" key="10">
    <source>
        <dbReference type="ARBA" id="ARBA00069956"/>
    </source>
</evidence>
<gene>
    <name evidence="15" type="ORF">K491DRAFT_648428</name>
</gene>
<keyword evidence="6 13" id="KW-0812">Transmembrane</keyword>
<feature type="transmembrane region" description="Helical" evidence="13">
    <location>
        <begin position="45"/>
        <end position="63"/>
    </location>
</feature>
<feature type="transmembrane region" description="Helical" evidence="13">
    <location>
        <begin position="270"/>
        <end position="294"/>
    </location>
</feature>
<dbReference type="InterPro" id="IPR036259">
    <property type="entry name" value="MFS_trans_sf"/>
</dbReference>
<dbReference type="PRINTS" id="PR01036">
    <property type="entry name" value="TCRTETB"/>
</dbReference>
<dbReference type="SUPFAM" id="SSF103473">
    <property type="entry name" value="MFS general substrate transporter"/>
    <property type="match status" value="1"/>
</dbReference>
<accession>A0A6A6TMQ2</accession>
<dbReference type="PANTHER" id="PTHR23501:SF102">
    <property type="entry name" value="DRUG TRANSPORTER, PUTATIVE (AFU_ORTHOLOGUE AFUA_3G08530)-RELATED"/>
    <property type="match status" value="1"/>
</dbReference>
<dbReference type="Gene3D" id="1.20.1250.20">
    <property type="entry name" value="MFS general substrate transporter like domains"/>
    <property type="match status" value="1"/>
</dbReference>
<keyword evidence="16" id="KW-1185">Reference proteome</keyword>
<feature type="transmembrane region" description="Helical" evidence="13">
    <location>
        <begin position="160"/>
        <end position="183"/>
    </location>
</feature>
<evidence type="ECO:0000256" key="2">
    <source>
        <dbReference type="ARBA" id="ARBA00004651"/>
    </source>
</evidence>
<evidence type="ECO:0000256" key="5">
    <source>
        <dbReference type="ARBA" id="ARBA00022554"/>
    </source>
</evidence>
<feature type="transmembrane region" description="Helical" evidence="13">
    <location>
        <begin position="195"/>
        <end position="218"/>
    </location>
</feature>
<feature type="compositionally biased region" description="Basic and acidic residues" evidence="12">
    <location>
        <begin position="517"/>
        <end position="533"/>
    </location>
</feature>
<organism evidence="15 16">
    <name type="scientific">Lophiostoma macrostomum CBS 122681</name>
    <dbReference type="NCBI Taxonomy" id="1314788"/>
    <lineage>
        <taxon>Eukaryota</taxon>
        <taxon>Fungi</taxon>
        <taxon>Dikarya</taxon>
        <taxon>Ascomycota</taxon>
        <taxon>Pezizomycotina</taxon>
        <taxon>Dothideomycetes</taxon>
        <taxon>Pleosporomycetidae</taxon>
        <taxon>Pleosporales</taxon>
        <taxon>Lophiostomataceae</taxon>
        <taxon>Lophiostoma</taxon>
    </lineage>
</organism>
<dbReference type="Pfam" id="PF07690">
    <property type="entry name" value="MFS_1"/>
    <property type="match status" value="1"/>
</dbReference>
<dbReference type="FunFam" id="1.20.1250.20:FF:000196">
    <property type="entry name" value="MFS toxin efflux pump (AflT)"/>
    <property type="match status" value="1"/>
</dbReference>
<evidence type="ECO:0000256" key="7">
    <source>
        <dbReference type="ARBA" id="ARBA00022989"/>
    </source>
</evidence>
<keyword evidence="8 13" id="KW-0472">Membrane</keyword>
<proteinExistence type="inferred from homology"/>
<evidence type="ECO:0000256" key="9">
    <source>
        <dbReference type="ARBA" id="ARBA00057269"/>
    </source>
</evidence>
<evidence type="ECO:0000256" key="11">
    <source>
        <dbReference type="ARBA" id="ARBA00083178"/>
    </source>
</evidence>
<evidence type="ECO:0000256" key="12">
    <source>
        <dbReference type="SAM" id="MobiDB-lite"/>
    </source>
</evidence>
<feature type="transmembrane region" description="Helical" evidence="13">
    <location>
        <begin position="75"/>
        <end position="101"/>
    </location>
</feature>
<comment type="similarity">
    <text evidence="3">Belongs to the major facilitator superfamily. TCR/Tet family.</text>
</comment>
<feature type="transmembrane region" description="Helical" evidence="13">
    <location>
        <begin position="397"/>
        <end position="420"/>
    </location>
</feature>
<dbReference type="AlphaFoldDB" id="A0A6A6TMQ2"/>
<feature type="transmembrane region" description="Helical" evidence="13">
    <location>
        <begin position="477"/>
        <end position="494"/>
    </location>
</feature>
<evidence type="ECO:0000313" key="16">
    <source>
        <dbReference type="Proteomes" id="UP000799324"/>
    </source>
</evidence>
<comment type="function">
    <text evidence="9">Efflux pump; part of the gene cluster that mediates the biosynthesis of dothistromin (DOTH), a polyketide toxin very similar in structure to the aflatoxin precursor, versicolorin B. One function of dotC may be to transport early-stage dothistromin biosynthetic intermediates from the cytoplasm into vacuoles, thereby affecting the rate of dothistromin production.</text>
</comment>
<feature type="transmembrane region" description="Helical" evidence="13">
    <location>
        <begin position="132"/>
        <end position="154"/>
    </location>
</feature>
<dbReference type="EMBL" id="MU004296">
    <property type="protein sequence ID" value="KAF2661090.1"/>
    <property type="molecule type" value="Genomic_DNA"/>
</dbReference>
<dbReference type="GO" id="GO:0005774">
    <property type="term" value="C:vacuolar membrane"/>
    <property type="evidence" value="ECO:0007669"/>
    <property type="project" value="UniProtKB-SubCell"/>
</dbReference>